<dbReference type="Gene3D" id="6.10.140.1710">
    <property type="match status" value="1"/>
</dbReference>
<name>A0A1V8TKJ7_9PEZI</name>
<dbReference type="AlphaFoldDB" id="A0A1V8TKJ7"/>
<dbReference type="InterPro" id="IPR036034">
    <property type="entry name" value="PDZ_sf"/>
</dbReference>
<dbReference type="InParanoid" id="A0A1V8TKJ7"/>
<gene>
    <name evidence="5" type="ORF">B0A48_03623</name>
</gene>
<comment type="similarity">
    <text evidence="1">Belongs to the proteasome subunit p27 family.</text>
</comment>
<dbReference type="GO" id="GO:0005737">
    <property type="term" value="C:cytoplasm"/>
    <property type="evidence" value="ECO:0007669"/>
    <property type="project" value="TreeGrafter"/>
</dbReference>
<proteinExistence type="inferred from homology"/>
<accession>A0A1V8TKJ7</accession>
<evidence type="ECO:0000256" key="3">
    <source>
        <dbReference type="ARBA" id="ARBA00068021"/>
    </source>
</evidence>
<dbReference type="InterPro" id="IPR041489">
    <property type="entry name" value="PDZ_6"/>
</dbReference>
<dbReference type="GO" id="GO:0005634">
    <property type="term" value="C:nucleus"/>
    <property type="evidence" value="ECO:0007669"/>
    <property type="project" value="TreeGrafter"/>
</dbReference>
<dbReference type="Pfam" id="PF18265">
    <property type="entry name" value="Nas2_N"/>
    <property type="match status" value="1"/>
</dbReference>
<keyword evidence="2" id="KW-0143">Chaperone</keyword>
<dbReference type="InterPro" id="IPR001478">
    <property type="entry name" value="PDZ"/>
</dbReference>
<dbReference type="STRING" id="1507870.A0A1V8TKJ7"/>
<dbReference type="InterPro" id="IPR040815">
    <property type="entry name" value="Nas2_N"/>
</dbReference>
<dbReference type="Pfam" id="PF17820">
    <property type="entry name" value="PDZ_6"/>
    <property type="match status" value="1"/>
</dbReference>
<dbReference type="GO" id="GO:0070682">
    <property type="term" value="P:proteasome regulatory particle assembly"/>
    <property type="evidence" value="ECO:0007669"/>
    <property type="project" value="InterPro"/>
</dbReference>
<organism evidence="5 6">
    <name type="scientific">Cryoendolithus antarcticus</name>
    <dbReference type="NCBI Taxonomy" id="1507870"/>
    <lineage>
        <taxon>Eukaryota</taxon>
        <taxon>Fungi</taxon>
        <taxon>Dikarya</taxon>
        <taxon>Ascomycota</taxon>
        <taxon>Pezizomycotina</taxon>
        <taxon>Dothideomycetes</taxon>
        <taxon>Dothideomycetidae</taxon>
        <taxon>Cladosporiales</taxon>
        <taxon>Cladosporiaceae</taxon>
        <taxon>Cryoendolithus</taxon>
    </lineage>
</organism>
<dbReference type="OrthoDB" id="72325at2759"/>
<dbReference type="EMBL" id="NAJO01000006">
    <property type="protein sequence ID" value="OQO11896.1"/>
    <property type="molecule type" value="Genomic_DNA"/>
</dbReference>
<protein>
    <recommendedName>
        <fullName evidence="3">Probable 26S proteasome regulatory subunit p27</fullName>
    </recommendedName>
</protein>
<feature type="domain" description="PDZ" evidence="4">
    <location>
        <begin position="86"/>
        <end position="161"/>
    </location>
</feature>
<comment type="caution">
    <text evidence="5">The sequence shown here is derived from an EMBL/GenBank/DDBJ whole genome shotgun (WGS) entry which is preliminary data.</text>
</comment>
<evidence type="ECO:0000313" key="6">
    <source>
        <dbReference type="Proteomes" id="UP000192596"/>
    </source>
</evidence>
<dbReference type="Gene3D" id="2.30.42.10">
    <property type="match status" value="1"/>
</dbReference>
<evidence type="ECO:0000259" key="4">
    <source>
        <dbReference type="SMART" id="SM00228"/>
    </source>
</evidence>
<dbReference type="PANTHER" id="PTHR12651:SF1">
    <property type="entry name" value="26S PROTEASOME NON-ATPASE REGULATORY SUBUNIT 9"/>
    <property type="match status" value="1"/>
</dbReference>
<dbReference type="Proteomes" id="UP000192596">
    <property type="component" value="Unassembled WGS sequence"/>
</dbReference>
<dbReference type="SUPFAM" id="SSF50156">
    <property type="entry name" value="PDZ domain-like"/>
    <property type="match status" value="1"/>
</dbReference>
<dbReference type="PANTHER" id="PTHR12651">
    <property type="entry name" value="26S PROTEASOME NON-ATPASE REGULATORY SUBUNIT 9"/>
    <property type="match status" value="1"/>
</dbReference>
<evidence type="ECO:0000313" key="5">
    <source>
        <dbReference type="EMBL" id="OQO11896.1"/>
    </source>
</evidence>
<dbReference type="SMART" id="SM00228">
    <property type="entry name" value="PDZ"/>
    <property type="match status" value="1"/>
</dbReference>
<dbReference type="FunFam" id="2.30.42.10:FF:000107">
    <property type="entry name" value="26S proteasome non-ATPase regulatory subunit 9"/>
    <property type="match status" value="1"/>
</dbReference>
<evidence type="ECO:0000256" key="1">
    <source>
        <dbReference type="ARBA" id="ARBA00005256"/>
    </source>
</evidence>
<reference evidence="6" key="1">
    <citation type="submission" date="2017-03" db="EMBL/GenBank/DDBJ databases">
        <title>Genomes of endolithic fungi from Antarctica.</title>
        <authorList>
            <person name="Coleine C."/>
            <person name="Masonjones S."/>
            <person name="Stajich J.E."/>
        </authorList>
    </citation>
    <scope>NUCLEOTIDE SEQUENCE [LARGE SCALE GENOMIC DNA]</scope>
    <source>
        <strain evidence="6">CCFEE 5527</strain>
    </source>
</reference>
<keyword evidence="6" id="KW-1185">Reference proteome</keyword>
<sequence length="187" mass="20218">MQTSLTTFDGFPRADIDVAQIRTVRARIVRLKNDWKGVMEKVEVAVLEGFATKEMGEEDEEKDAAVVAGRAGGQGHSNGVGTMRAEGSGGRAVAPVIEPPFARVNSVVEGSPAATAGLRAEDRVVKFGNADWQNHERLGKVAREVQTNEGREVVVKVIREGRVVELKLVPRRDWGGRGLLGCHLVPV</sequence>
<evidence type="ECO:0000256" key="2">
    <source>
        <dbReference type="ARBA" id="ARBA00023186"/>
    </source>
</evidence>
<dbReference type="InterPro" id="IPR035269">
    <property type="entry name" value="PSMD9"/>
</dbReference>
<dbReference type="FunCoup" id="A0A1V8TKJ7">
    <property type="interactions" value="1982"/>
</dbReference>